<evidence type="ECO:0000313" key="2">
    <source>
        <dbReference type="Proteomes" id="UP000186309"/>
    </source>
</evidence>
<evidence type="ECO:0008006" key="3">
    <source>
        <dbReference type="Google" id="ProtNLM"/>
    </source>
</evidence>
<reference evidence="2" key="1">
    <citation type="submission" date="2016-12" db="EMBL/GenBank/DDBJ databases">
        <title>Comparative genomics of four Isosphaeraceae planctomycetes: a common pool of plasmids and glycoside hydrolase genes.</title>
        <authorList>
            <person name="Ivanova A."/>
        </authorList>
    </citation>
    <scope>NUCLEOTIDE SEQUENCE [LARGE SCALE GENOMIC DNA]</scope>
    <source>
        <strain evidence="2">PX4</strain>
    </source>
</reference>
<protein>
    <recommendedName>
        <fullName evidence="3">Hypervirulence associated protein TUDOR domain-containing protein</fullName>
    </recommendedName>
</protein>
<accession>A0A1U7CI95</accession>
<evidence type="ECO:0000313" key="1">
    <source>
        <dbReference type="EMBL" id="APW58626.1"/>
    </source>
</evidence>
<dbReference type="AlphaFoldDB" id="A0A1U7CI95"/>
<keyword evidence="2" id="KW-1185">Reference proteome</keyword>
<proteinExistence type="predicted"/>
<organism evidence="1 2">
    <name type="scientific">Paludisphaera borealis</name>
    <dbReference type="NCBI Taxonomy" id="1387353"/>
    <lineage>
        <taxon>Bacteria</taxon>
        <taxon>Pseudomonadati</taxon>
        <taxon>Planctomycetota</taxon>
        <taxon>Planctomycetia</taxon>
        <taxon>Isosphaerales</taxon>
        <taxon>Isosphaeraceae</taxon>
        <taxon>Paludisphaera</taxon>
    </lineage>
</organism>
<dbReference type="OrthoDB" id="3078685at2"/>
<dbReference type="Proteomes" id="UP000186309">
    <property type="component" value="Chromosome"/>
</dbReference>
<dbReference type="KEGG" id="pbor:BSF38_00024"/>
<sequence length="82" mass="8869">MADWVKRTQAIQVGDTVAYSKAFLQSTGQYTGDVPHARGKVTALQTLGKDVTLAEIEWDKPDLPGRVNVKNLTTARGIALGE</sequence>
<name>A0A1U7CI95_9BACT</name>
<gene>
    <name evidence="1" type="ORF">BSF38_00024</name>
</gene>
<dbReference type="EMBL" id="CP019082">
    <property type="protein sequence ID" value="APW58626.1"/>
    <property type="molecule type" value="Genomic_DNA"/>
</dbReference>
<dbReference type="RefSeq" id="WP_076342913.1">
    <property type="nucleotide sequence ID" value="NZ_CP019082.1"/>
</dbReference>
<dbReference type="STRING" id="1387353.BSF38_00024"/>